<reference evidence="6 7" key="1">
    <citation type="submission" date="2021-06" db="EMBL/GenBank/DDBJ databases">
        <title>Genome-based taxonomic framework of Microbacterium strains isolated from marine environment, the description of four new species and reclassification of four preexisting species.</title>
        <authorList>
            <person name="Lee S.D."/>
            <person name="Kim S.-M."/>
            <person name="Byeon Y.-S."/>
            <person name="Yang H.L."/>
            <person name="Kim I.S."/>
        </authorList>
    </citation>
    <scope>NUCLEOTIDE SEQUENCE [LARGE SCALE GENOMIC DNA]</scope>
    <source>
        <strain evidence="6 7">SSW1-36</strain>
    </source>
</reference>
<dbReference type="InterPro" id="IPR013786">
    <property type="entry name" value="AcylCoA_DH/ox_N"/>
</dbReference>
<organism evidence="6 7">
    <name type="scientific">Microbacterium galbinum</name>
    <dbReference type="NCBI Taxonomy" id="2851646"/>
    <lineage>
        <taxon>Bacteria</taxon>
        <taxon>Bacillati</taxon>
        <taxon>Actinomycetota</taxon>
        <taxon>Actinomycetes</taxon>
        <taxon>Micrococcales</taxon>
        <taxon>Microbacteriaceae</taxon>
        <taxon>Microbacterium</taxon>
    </lineage>
</organism>
<dbReference type="InterPro" id="IPR036661">
    <property type="entry name" value="Luciferase-like_sf"/>
</dbReference>
<keyword evidence="7" id="KW-1185">Reference proteome</keyword>
<gene>
    <name evidence="6" type="ORF">KV396_08425</name>
</gene>
<proteinExistence type="predicted"/>
<evidence type="ECO:0000313" key="7">
    <source>
        <dbReference type="Proteomes" id="UP000831963"/>
    </source>
</evidence>
<keyword evidence="4" id="KW-0503">Monooxygenase</keyword>
<dbReference type="Proteomes" id="UP000831963">
    <property type="component" value="Chromosome"/>
</dbReference>
<evidence type="ECO:0000259" key="5">
    <source>
        <dbReference type="Pfam" id="PF02771"/>
    </source>
</evidence>
<dbReference type="InterPro" id="IPR037069">
    <property type="entry name" value="AcylCoA_DH/ox_N_sf"/>
</dbReference>
<dbReference type="Gene3D" id="1.20.140.10">
    <property type="entry name" value="Butyryl-CoA Dehydrogenase, subunit A, domain 3"/>
    <property type="match status" value="1"/>
</dbReference>
<dbReference type="Gene3D" id="1.10.540.10">
    <property type="entry name" value="Acyl-CoA dehydrogenase/oxidase, N-terminal domain"/>
    <property type="match status" value="1"/>
</dbReference>
<sequence>MTSRPFGSLDWARRTPGIPALLDEIRQASIADAPELPQSFFTRLAAAGFGRIRVPVAEGGLGGDVLDLLDALLAIAAADSNLAQAWRTHVLATERHVKSPAGALRDRWISRVAAGSIIGGGWTEADGSGPSVFTTRLSTETGVPRLTGRKFYSTGSRYADWLEYSAVDDAGDLVIAALPVDAEGVTLLDDWTGFGQRATASGTTVLDGAPVDPDDVAPWQTQHLGTPGWQQMILLAVLVGIGEGARAAASDLIDQIDRAHGGSPILVLEGYGRISALVASARASLGEIGRLSEIAHRAIIAGDADAETLADDAVNAVFQAQATIVPQVIEATDRLMTLPALLADGSEAVAEAQNLRSSLRLDRFWRNAQTLSTHNPVLHRLRAIADREIYAIDRIADPAEREAAVAQSIADGIRPLTVVRLDAALAAHLAADPRSLDAVAAAFGGREPVLFQFDERPGAHFDAAVAIATLLHRLPTAWFAVGTGDLSLTGHPYNLARRIASLEQLSGGRTAWVLDDGDTETEEQRDRIRVVQQLLRTWPRESIAADAGARHFAQTESIRRINADGAFPTAGPLNVPSSPQHLPVFVSSRRFDDVHRYVDLLVRDDTWVLPYADAARHPLATGHAVDDIDGLLAIAGALPQIADAGSDAASDAAPQTLRARLRLPAPALYELPGASARFERGSETEAS</sequence>
<dbReference type="Gene3D" id="3.20.20.30">
    <property type="entry name" value="Luciferase-like domain"/>
    <property type="match status" value="1"/>
</dbReference>
<keyword evidence="1" id="KW-0285">Flavoprotein</keyword>
<dbReference type="InterPro" id="IPR046373">
    <property type="entry name" value="Acyl-CoA_Oxase/DH_mid-dom_sf"/>
</dbReference>
<keyword evidence="2" id="KW-0288">FMN</keyword>
<dbReference type="SUPFAM" id="SSF51679">
    <property type="entry name" value="Bacterial luciferase-like"/>
    <property type="match status" value="1"/>
</dbReference>
<dbReference type="InterPro" id="IPR009100">
    <property type="entry name" value="AcylCoA_DH/oxidase_NM_dom_sf"/>
</dbReference>
<dbReference type="EMBL" id="CP078077">
    <property type="protein sequence ID" value="UPL14498.1"/>
    <property type="molecule type" value="Genomic_DNA"/>
</dbReference>
<dbReference type="InterPro" id="IPR051260">
    <property type="entry name" value="Diverse_substr_monoxygenases"/>
</dbReference>
<dbReference type="PANTHER" id="PTHR30011">
    <property type="entry name" value="ALKANESULFONATE MONOOXYGENASE-RELATED"/>
    <property type="match status" value="1"/>
</dbReference>
<evidence type="ECO:0000256" key="4">
    <source>
        <dbReference type="ARBA" id="ARBA00023033"/>
    </source>
</evidence>
<protein>
    <submittedName>
        <fullName evidence="6">LLM class flavin-dependent oxidoreductase</fullName>
    </submittedName>
</protein>
<dbReference type="RefSeq" id="WP_247957528.1">
    <property type="nucleotide sequence ID" value="NZ_CP078077.1"/>
</dbReference>
<evidence type="ECO:0000256" key="3">
    <source>
        <dbReference type="ARBA" id="ARBA00023002"/>
    </source>
</evidence>
<feature type="domain" description="Acyl-CoA dehydrogenase/oxidase N-terminal" evidence="5">
    <location>
        <begin position="30"/>
        <end position="115"/>
    </location>
</feature>
<dbReference type="Pfam" id="PF02771">
    <property type="entry name" value="Acyl-CoA_dh_N"/>
    <property type="match status" value="1"/>
</dbReference>
<name>A0ABY4ISH7_9MICO</name>
<dbReference type="SUPFAM" id="SSF56645">
    <property type="entry name" value="Acyl-CoA dehydrogenase NM domain-like"/>
    <property type="match status" value="1"/>
</dbReference>
<accession>A0ABY4ISH7</accession>
<evidence type="ECO:0000256" key="2">
    <source>
        <dbReference type="ARBA" id="ARBA00022643"/>
    </source>
</evidence>
<evidence type="ECO:0000313" key="6">
    <source>
        <dbReference type="EMBL" id="UPL14498.1"/>
    </source>
</evidence>
<evidence type="ECO:0000256" key="1">
    <source>
        <dbReference type="ARBA" id="ARBA00022630"/>
    </source>
</evidence>
<dbReference type="PANTHER" id="PTHR30011:SF16">
    <property type="entry name" value="C2H2 FINGER DOMAIN TRANSCRIPTION FACTOR (EUROFUNG)-RELATED"/>
    <property type="match status" value="1"/>
</dbReference>
<keyword evidence="3" id="KW-0560">Oxidoreductase</keyword>
<dbReference type="Gene3D" id="2.40.110.10">
    <property type="entry name" value="Butyryl-CoA Dehydrogenase, subunit A, domain 2"/>
    <property type="match status" value="1"/>
</dbReference>